<evidence type="ECO:0000256" key="3">
    <source>
        <dbReference type="ARBA" id="ARBA00022692"/>
    </source>
</evidence>
<dbReference type="Pfam" id="PF01103">
    <property type="entry name" value="Omp85"/>
    <property type="match status" value="1"/>
</dbReference>
<sequence length="776" mass="87222" precursor="true">MTSTKKIAALLLCCLFGLSSAAADESFHINDLRLEGLQRVSPGSVFAELDLIGVDRISRADITRLSKQLYATGLFDDLAFYEQDGLLILRVSERPTLQSLEITGNQKVSSDDLRQGLTQAGLETGQIFQRSTLEQINLELQRMYHAQGRYTASITSRVEELPRNQVRVHLEINEGSVATIQRINIVGNQAFDDATLLARMELKEDRGWTLMSSADQYSREKLNGDLERLRSWYLDRGYLRFNIESTQVSISPDKQHIYITVNVHEGERYTISEVELAGNLILEEEQLRPLIRTQVGQPFSRSAMTGSTDALRSRLSGEGYTFADINAQPIIDDEQLEVKLVYQVQPGRRMYVRRIHFRGNTSTQDEVLRREMLQMEGASANSDLIDASRARLERLGFFSQVSVDLRPVPGSEDLLDITYSVEEQPSGSIQASIGYSQNSGIVYGASISQRNFLGTGNTVSMSANKSDFRTSYNFSYLNPYYTIDGVSRGFNLFYRETDFGEMDVTRFATDAYGANVTYGYPISRDSRVSLSLGFDQTDVYLGRPTTPEIQEFTDEYGLSFFNYKLTGRWTQNRLNRGVLPTAGSFQRVSLEVATPGSDYQFYKLDYRGQRFFPFGSGWSLKLRTDLGYGRGLGSDYTRLPFYEHYYAGGLGSVRGYRSNSLGYRPDNTTNAAFGGNILLEGSAELIFPLPFIEDQRALQTSLFIDAGGVFTDQCYQASIEQGCEDGILWDEVRYSAGVSLTWITAIGPLTFSLARPLNDDANDRTEVFQFSLGQTF</sequence>
<comment type="caution">
    <text evidence="11">The sequence shown here is derived from an EMBL/GenBank/DDBJ whole genome shotgun (WGS) entry which is preliminary data.</text>
</comment>
<keyword evidence="2 8" id="KW-1134">Transmembrane beta strand</keyword>
<feature type="domain" description="POTRA" evidence="10">
    <location>
        <begin position="95"/>
        <end position="175"/>
    </location>
</feature>
<evidence type="ECO:0000256" key="2">
    <source>
        <dbReference type="ARBA" id="ARBA00022452"/>
    </source>
</evidence>
<keyword evidence="6 8" id="KW-0472">Membrane</keyword>
<feature type="domain" description="POTRA" evidence="10">
    <location>
        <begin position="269"/>
        <end position="347"/>
    </location>
</feature>
<accession>A0ABW8PV54</accession>
<evidence type="ECO:0000256" key="1">
    <source>
        <dbReference type="ARBA" id="ARBA00004370"/>
    </source>
</evidence>
<comment type="subcellular location">
    <subcellularLocation>
        <location evidence="8">Cell outer membrane</location>
    </subcellularLocation>
    <subcellularLocation>
        <location evidence="1">Membrane</location>
    </subcellularLocation>
</comment>
<dbReference type="InterPro" id="IPR023707">
    <property type="entry name" value="OM_assembly_BamA"/>
</dbReference>
<keyword evidence="5 8" id="KW-0677">Repeat</keyword>
<evidence type="ECO:0000259" key="10">
    <source>
        <dbReference type="PROSITE" id="PS51779"/>
    </source>
</evidence>
<dbReference type="Proteomes" id="UP001621714">
    <property type="component" value="Unassembled WGS sequence"/>
</dbReference>
<evidence type="ECO:0000256" key="7">
    <source>
        <dbReference type="ARBA" id="ARBA00023237"/>
    </source>
</evidence>
<organism evidence="11 12">
    <name type="scientific">Marinospirillum alkalitolerans</name>
    <dbReference type="NCBI Taxonomy" id="3123374"/>
    <lineage>
        <taxon>Bacteria</taxon>
        <taxon>Pseudomonadati</taxon>
        <taxon>Pseudomonadota</taxon>
        <taxon>Gammaproteobacteria</taxon>
        <taxon>Oceanospirillales</taxon>
        <taxon>Oceanospirillaceae</taxon>
        <taxon>Marinospirillum</taxon>
    </lineage>
</organism>
<gene>
    <name evidence="8 11" type="primary">bamA</name>
    <name evidence="11" type="ORF">V6U78_01440</name>
</gene>
<dbReference type="NCBIfam" id="TIGR03303">
    <property type="entry name" value="OM_YaeT"/>
    <property type="match status" value="1"/>
</dbReference>
<dbReference type="Pfam" id="PF07244">
    <property type="entry name" value="POTRA"/>
    <property type="match status" value="4"/>
</dbReference>
<keyword evidence="12" id="KW-1185">Reference proteome</keyword>
<feature type="domain" description="POTRA" evidence="10">
    <location>
        <begin position="178"/>
        <end position="266"/>
    </location>
</feature>
<keyword evidence="7 8" id="KW-0998">Cell outer membrane</keyword>
<dbReference type="InterPro" id="IPR010827">
    <property type="entry name" value="BamA/TamA_POTRA"/>
</dbReference>
<feature type="signal peptide" evidence="8">
    <location>
        <begin position="1"/>
        <end position="23"/>
    </location>
</feature>
<reference evidence="11 12" key="1">
    <citation type="submission" date="2024-02" db="EMBL/GenBank/DDBJ databases">
        <title>Marinospirillum sp. MEB 164 isolated from Lonar lake sediment.</title>
        <authorList>
            <person name="Joshi A."/>
            <person name="Thite S."/>
        </authorList>
    </citation>
    <scope>NUCLEOTIDE SEQUENCE [LARGE SCALE GENOMIC DNA]</scope>
    <source>
        <strain evidence="11 12">MEB164</strain>
    </source>
</reference>
<feature type="chain" id="PRO_5044912776" description="Outer membrane protein assembly factor BamA" evidence="8">
    <location>
        <begin position="24"/>
        <end position="776"/>
    </location>
</feature>
<evidence type="ECO:0000313" key="11">
    <source>
        <dbReference type="EMBL" id="MFK7159701.1"/>
    </source>
</evidence>
<comment type="similarity">
    <text evidence="8">Belongs to the BamA family.</text>
</comment>
<dbReference type="InterPro" id="IPR039910">
    <property type="entry name" value="D15-like"/>
</dbReference>
<comment type="subunit">
    <text evidence="8">Part of the Bam complex.</text>
</comment>
<protein>
    <recommendedName>
        <fullName evidence="8 9">Outer membrane protein assembly factor BamA</fullName>
    </recommendedName>
</protein>
<keyword evidence="3 8" id="KW-0812">Transmembrane</keyword>
<evidence type="ECO:0000256" key="5">
    <source>
        <dbReference type="ARBA" id="ARBA00022737"/>
    </source>
</evidence>
<dbReference type="PANTHER" id="PTHR12815">
    <property type="entry name" value="SORTING AND ASSEMBLY MACHINERY SAMM50 PROTEIN FAMILY MEMBER"/>
    <property type="match status" value="1"/>
</dbReference>
<dbReference type="Gene3D" id="2.40.160.50">
    <property type="entry name" value="membrane protein fhac: a member of the omp85/tpsb transporter family"/>
    <property type="match status" value="1"/>
</dbReference>
<dbReference type="InterPro" id="IPR034746">
    <property type="entry name" value="POTRA"/>
</dbReference>
<comment type="function">
    <text evidence="8">Part of the outer membrane protein assembly complex, which is involved in assembly and insertion of beta-barrel proteins into the outer membrane.</text>
</comment>
<evidence type="ECO:0000256" key="4">
    <source>
        <dbReference type="ARBA" id="ARBA00022729"/>
    </source>
</evidence>
<dbReference type="EMBL" id="JBANFI010000001">
    <property type="protein sequence ID" value="MFK7159701.1"/>
    <property type="molecule type" value="Genomic_DNA"/>
</dbReference>
<evidence type="ECO:0000256" key="9">
    <source>
        <dbReference type="NCBIfam" id="TIGR03303"/>
    </source>
</evidence>
<dbReference type="PIRSF" id="PIRSF006076">
    <property type="entry name" value="OM_assembly_OMP85"/>
    <property type="match status" value="1"/>
</dbReference>
<evidence type="ECO:0000256" key="8">
    <source>
        <dbReference type="HAMAP-Rule" id="MF_01430"/>
    </source>
</evidence>
<dbReference type="Gene3D" id="3.10.20.310">
    <property type="entry name" value="membrane protein fhac"/>
    <property type="match status" value="5"/>
</dbReference>
<evidence type="ECO:0000256" key="6">
    <source>
        <dbReference type="ARBA" id="ARBA00023136"/>
    </source>
</evidence>
<feature type="domain" description="POTRA" evidence="10">
    <location>
        <begin position="350"/>
        <end position="424"/>
    </location>
</feature>
<keyword evidence="4 8" id="KW-0732">Signal</keyword>
<proteinExistence type="inferred from homology"/>
<dbReference type="InterPro" id="IPR000184">
    <property type="entry name" value="Bac_surfAg_D15"/>
</dbReference>
<dbReference type="PROSITE" id="PS51779">
    <property type="entry name" value="POTRA"/>
    <property type="match status" value="4"/>
</dbReference>
<name>A0ABW8PV54_9GAMM</name>
<evidence type="ECO:0000313" key="12">
    <source>
        <dbReference type="Proteomes" id="UP001621714"/>
    </source>
</evidence>
<dbReference type="PANTHER" id="PTHR12815:SF23">
    <property type="entry name" value="OUTER MEMBRANE PROTEIN ASSEMBLY FACTOR BAMA"/>
    <property type="match status" value="1"/>
</dbReference>
<dbReference type="HAMAP" id="MF_01430">
    <property type="entry name" value="OM_assembly_BamA"/>
    <property type="match status" value="1"/>
</dbReference>